<evidence type="ECO:0000313" key="1">
    <source>
        <dbReference type="EMBL" id="OAN28905.1"/>
    </source>
</evidence>
<comment type="caution">
    <text evidence="1">The sequence shown here is derived from an EMBL/GenBank/DDBJ whole genome shotgun (WGS) entry which is preliminary data.</text>
</comment>
<accession>A0A178LEL1</accession>
<evidence type="ECO:0000313" key="2">
    <source>
        <dbReference type="Proteomes" id="UP000078356"/>
    </source>
</evidence>
<reference evidence="1 2" key="1">
    <citation type="submission" date="2016-04" db="EMBL/GenBank/DDBJ databases">
        <title>Draft Genome Sequences of Staphylococcus capitis Strain H36, S. capitis Strain H65, S. cohnii Strain H62, S. hominis Strain H69, Mycobacterium iranicum Strain H39, Plantibacter sp. Strain H53, Pseudomonas oryzihabitans Strain H72, and Microbacterium sp. Strain H83, isolated from residential settings.</title>
        <authorList>
            <person name="Lymperopoulou D."/>
            <person name="Adams R.I."/>
            <person name="Lindow S."/>
            <person name="Coil D.A."/>
            <person name="Jospin G."/>
            <person name="Eisen J.A."/>
        </authorList>
    </citation>
    <scope>NUCLEOTIDE SEQUENCE [LARGE SCALE GENOMIC DNA]</scope>
    <source>
        <strain evidence="1 2">H72</strain>
    </source>
</reference>
<protein>
    <submittedName>
        <fullName evidence="1">Uncharacterized protein</fullName>
    </submittedName>
</protein>
<dbReference type="AlphaFoldDB" id="A0A178LEL1"/>
<organism evidence="1 2">
    <name type="scientific">Pseudomonas oryzihabitans</name>
    <dbReference type="NCBI Taxonomy" id="47885"/>
    <lineage>
        <taxon>Bacteria</taxon>
        <taxon>Pseudomonadati</taxon>
        <taxon>Pseudomonadota</taxon>
        <taxon>Gammaproteobacteria</taxon>
        <taxon>Pseudomonadales</taxon>
        <taxon>Pseudomonadaceae</taxon>
        <taxon>Pseudomonas</taxon>
    </lineage>
</organism>
<sequence length="131" mass="13956">MINEHSDGATLAGLAIQLILTQPDLRSATFRTDPRASLSALVTCVFQKADRVGIFLSESPTMSSPFTWNIAFHSGFPADSDLQAALDVGIAVGVVADQVMLRQQLRALPDHLDRAVKSSSTPAHSPHFAGS</sequence>
<proteinExistence type="predicted"/>
<dbReference type="Proteomes" id="UP000078356">
    <property type="component" value="Unassembled WGS sequence"/>
</dbReference>
<name>A0A178LEL1_9PSED</name>
<gene>
    <name evidence="1" type="ORF">A4V15_19340</name>
</gene>
<dbReference type="OrthoDB" id="9864133at2"/>
<dbReference type="EMBL" id="LWCR01000018">
    <property type="protein sequence ID" value="OAN28905.1"/>
    <property type="molecule type" value="Genomic_DNA"/>
</dbReference>